<dbReference type="EMBL" id="JAHRHJ020000011">
    <property type="protein sequence ID" value="KAH9296027.1"/>
    <property type="molecule type" value="Genomic_DNA"/>
</dbReference>
<organism evidence="2 3">
    <name type="scientific">Taxus chinensis</name>
    <name type="common">Chinese yew</name>
    <name type="synonym">Taxus wallichiana var. chinensis</name>
    <dbReference type="NCBI Taxonomy" id="29808"/>
    <lineage>
        <taxon>Eukaryota</taxon>
        <taxon>Viridiplantae</taxon>
        <taxon>Streptophyta</taxon>
        <taxon>Embryophyta</taxon>
        <taxon>Tracheophyta</taxon>
        <taxon>Spermatophyta</taxon>
        <taxon>Pinopsida</taxon>
        <taxon>Pinidae</taxon>
        <taxon>Conifers II</taxon>
        <taxon>Cupressales</taxon>
        <taxon>Taxaceae</taxon>
        <taxon>Taxus</taxon>
    </lineage>
</organism>
<dbReference type="Pfam" id="PF00005">
    <property type="entry name" value="ABC_tran"/>
    <property type="match status" value="1"/>
</dbReference>
<dbReference type="PANTHER" id="PTHR43514:SF4">
    <property type="entry name" value="ABC TRANSPORTER I FAMILY MEMBER 10"/>
    <property type="match status" value="1"/>
</dbReference>
<dbReference type="InterPro" id="IPR003439">
    <property type="entry name" value="ABC_transporter-like_ATP-bd"/>
</dbReference>
<dbReference type="GO" id="GO:0016887">
    <property type="term" value="F:ATP hydrolysis activity"/>
    <property type="evidence" value="ECO:0007669"/>
    <property type="project" value="InterPro"/>
</dbReference>
<feature type="non-terminal residue" evidence="2">
    <location>
        <position position="58"/>
    </location>
</feature>
<name>A0AA38C8Q9_TAXCH</name>
<proteinExistence type="predicted"/>
<dbReference type="PANTHER" id="PTHR43514">
    <property type="entry name" value="ABC TRANSPORTER I FAMILY MEMBER 10"/>
    <property type="match status" value="1"/>
</dbReference>
<dbReference type="SUPFAM" id="SSF52540">
    <property type="entry name" value="P-loop containing nucleoside triphosphate hydrolases"/>
    <property type="match status" value="1"/>
</dbReference>
<feature type="domain" description="ABC transporter" evidence="1">
    <location>
        <begin position="30"/>
        <end position="58"/>
    </location>
</feature>
<dbReference type="InterPro" id="IPR050334">
    <property type="entry name" value="Molybdenum_import_ModC"/>
</dbReference>
<comment type="caution">
    <text evidence="2">The sequence shown here is derived from an EMBL/GenBank/DDBJ whole genome shotgun (WGS) entry which is preliminary data.</text>
</comment>
<evidence type="ECO:0000313" key="3">
    <source>
        <dbReference type="Proteomes" id="UP000824469"/>
    </source>
</evidence>
<evidence type="ECO:0000313" key="2">
    <source>
        <dbReference type="EMBL" id="KAH9296027.1"/>
    </source>
</evidence>
<dbReference type="GO" id="GO:0005524">
    <property type="term" value="F:ATP binding"/>
    <property type="evidence" value="ECO:0007669"/>
    <property type="project" value="InterPro"/>
</dbReference>
<keyword evidence="3" id="KW-1185">Reference proteome</keyword>
<dbReference type="GO" id="GO:0009941">
    <property type="term" value="C:chloroplast envelope"/>
    <property type="evidence" value="ECO:0007669"/>
    <property type="project" value="TreeGrafter"/>
</dbReference>
<feature type="non-terminal residue" evidence="2">
    <location>
        <position position="1"/>
    </location>
</feature>
<sequence length="58" mass="6253">NAREESSGVAIEGKNLSLNLKKQGFEVPILKNCSLQIPEGQLWMLLGPNGCGKSTLLK</sequence>
<reference evidence="2 3" key="1">
    <citation type="journal article" date="2021" name="Nat. Plants">
        <title>The Taxus genome provides insights into paclitaxel biosynthesis.</title>
        <authorList>
            <person name="Xiong X."/>
            <person name="Gou J."/>
            <person name="Liao Q."/>
            <person name="Li Y."/>
            <person name="Zhou Q."/>
            <person name="Bi G."/>
            <person name="Li C."/>
            <person name="Du R."/>
            <person name="Wang X."/>
            <person name="Sun T."/>
            <person name="Guo L."/>
            <person name="Liang H."/>
            <person name="Lu P."/>
            <person name="Wu Y."/>
            <person name="Zhang Z."/>
            <person name="Ro D.K."/>
            <person name="Shang Y."/>
            <person name="Huang S."/>
            <person name="Yan J."/>
        </authorList>
    </citation>
    <scope>NUCLEOTIDE SEQUENCE [LARGE SCALE GENOMIC DNA]</scope>
    <source>
        <strain evidence="2">Ta-2019</strain>
    </source>
</reference>
<accession>A0AA38C8Q9</accession>
<gene>
    <name evidence="2" type="ORF">KI387_039615</name>
</gene>
<protein>
    <recommendedName>
        <fullName evidence="1">ABC transporter domain-containing protein</fullName>
    </recommendedName>
</protein>
<dbReference type="Gene3D" id="3.40.50.300">
    <property type="entry name" value="P-loop containing nucleotide triphosphate hydrolases"/>
    <property type="match status" value="1"/>
</dbReference>
<dbReference type="InterPro" id="IPR027417">
    <property type="entry name" value="P-loop_NTPase"/>
</dbReference>
<dbReference type="AlphaFoldDB" id="A0AA38C8Q9"/>
<evidence type="ECO:0000259" key="1">
    <source>
        <dbReference type="Pfam" id="PF00005"/>
    </source>
</evidence>
<dbReference type="Proteomes" id="UP000824469">
    <property type="component" value="Unassembled WGS sequence"/>
</dbReference>